<proteinExistence type="predicted"/>
<dbReference type="AlphaFoldDB" id="A0AA89BRG9"/>
<organism evidence="1 2">
    <name type="scientific">Pinctada imbricata</name>
    <name type="common">Atlantic pearl-oyster</name>
    <name type="synonym">Pinctada martensii</name>
    <dbReference type="NCBI Taxonomy" id="66713"/>
    <lineage>
        <taxon>Eukaryota</taxon>
        <taxon>Metazoa</taxon>
        <taxon>Spiralia</taxon>
        <taxon>Lophotrochozoa</taxon>
        <taxon>Mollusca</taxon>
        <taxon>Bivalvia</taxon>
        <taxon>Autobranchia</taxon>
        <taxon>Pteriomorphia</taxon>
        <taxon>Pterioida</taxon>
        <taxon>Pterioidea</taxon>
        <taxon>Pteriidae</taxon>
        <taxon>Pinctada</taxon>
    </lineage>
</organism>
<name>A0AA89BRG9_PINIB</name>
<evidence type="ECO:0000313" key="1">
    <source>
        <dbReference type="EMBL" id="KAK3091376.1"/>
    </source>
</evidence>
<dbReference type="EMBL" id="VSWD01000010">
    <property type="protein sequence ID" value="KAK3091376.1"/>
    <property type="molecule type" value="Genomic_DNA"/>
</dbReference>
<keyword evidence="2" id="KW-1185">Reference proteome</keyword>
<protein>
    <submittedName>
        <fullName evidence="1">Uncharacterized protein</fullName>
    </submittedName>
</protein>
<reference evidence="1" key="1">
    <citation type="submission" date="2019-08" db="EMBL/GenBank/DDBJ databases">
        <title>The improved chromosome-level genome for the pearl oyster Pinctada fucata martensii using PacBio sequencing and Hi-C.</title>
        <authorList>
            <person name="Zheng Z."/>
        </authorList>
    </citation>
    <scope>NUCLEOTIDE SEQUENCE</scope>
    <source>
        <strain evidence="1">ZZ-2019</strain>
        <tissue evidence="1">Adductor muscle</tissue>
    </source>
</reference>
<evidence type="ECO:0000313" key="2">
    <source>
        <dbReference type="Proteomes" id="UP001186944"/>
    </source>
</evidence>
<comment type="caution">
    <text evidence="1">The sequence shown here is derived from an EMBL/GenBank/DDBJ whole genome shotgun (WGS) entry which is preliminary data.</text>
</comment>
<accession>A0AA89BRG9</accession>
<dbReference type="Proteomes" id="UP001186944">
    <property type="component" value="Unassembled WGS sequence"/>
</dbReference>
<gene>
    <name evidence="1" type="ORF">FSP39_019401</name>
</gene>
<sequence length="112" mass="13194">MKIEKVFYYIKNKSNTCLKYVPDAKRSEEKKAKNFRIPLDGNLIDFSEEDMEIFFRHNGVNTHVIQSLKRKGVNGRKFAAMTDGMLEVLGMKTPIILYFRERCKPEKDQFIL</sequence>